<reference evidence="1 2" key="1">
    <citation type="submission" date="2014-10" db="EMBL/GenBank/DDBJ databases">
        <title>Draft genome of the hookworm Ancylostoma caninum.</title>
        <authorList>
            <person name="Mitreva M."/>
        </authorList>
    </citation>
    <scope>NUCLEOTIDE SEQUENCE [LARGE SCALE GENOMIC DNA]</scope>
    <source>
        <strain evidence="1 2">Baltimore</strain>
    </source>
</reference>
<evidence type="ECO:0000313" key="2">
    <source>
        <dbReference type="Proteomes" id="UP000252519"/>
    </source>
</evidence>
<dbReference type="AlphaFoldDB" id="A0A368FJB9"/>
<name>A0A368FJB9_ANCCA</name>
<protein>
    <submittedName>
        <fullName evidence="1">Uncharacterized protein</fullName>
    </submittedName>
</protein>
<organism evidence="1 2">
    <name type="scientific">Ancylostoma caninum</name>
    <name type="common">Dog hookworm</name>
    <dbReference type="NCBI Taxonomy" id="29170"/>
    <lineage>
        <taxon>Eukaryota</taxon>
        <taxon>Metazoa</taxon>
        <taxon>Ecdysozoa</taxon>
        <taxon>Nematoda</taxon>
        <taxon>Chromadorea</taxon>
        <taxon>Rhabditida</taxon>
        <taxon>Rhabditina</taxon>
        <taxon>Rhabditomorpha</taxon>
        <taxon>Strongyloidea</taxon>
        <taxon>Ancylostomatidae</taxon>
        <taxon>Ancylostomatinae</taxon>
        <taxon>Ancylostoma</taxon>
    </lineage>
</organism>
<evidence type="ECO:0000313" key="1">
    <source>
        <dbReference type="EMBL" id="RCN31638.1"/>
    </source>
</evidence>
<keyword evidence="2" id="KW-1185">Reference proteome</keyword>
<sequence length="84" mass="9260">MVTAAVSGMRKSCFKHPKNISPADSGPFLETAEPESVDLSRLANPFTAEIPVDMPSINAMLCSMLENDLRFDTNEVLEDVECKR</sequence>
<dbReference type="Proteomes" id="UP000252519">
    <property type="component" value="Unassembled WGS sequence"/>
</dbReference>
<proteinExistence type="predicted"/>
<dbReference type="EMBL" id="JOJR01001251">
    <property type="protein sequence ID" value="RCN31638.1"/>
    <property type="molecule type" value="Genomic_DNA"/>
</dbReference>
<gene>
    <name evidence="1" type="ORF">ANCCAN_22570</name>
</gene>
<comment type="caution">
    <text evidence="1">The sequence shown here is derived from an EMBL/GenBank/DDBJ whole genome shotgun (WGS) entry which is preliminary data.</text>
</comment>
<accession>A0A368FJB9</accession>